<keyword evidence="4" id="KW-0472">Membrane</keyword>
<proteinExistence type="predicted"/>
<gene>
    <name evidence="7" type="ORF">TCHU04912_LOCUS13944</name>
</gene>
<evidence type="ECO:0000256" key="3">
    <source>
        <dbReference type="ARBA" id="ARBA00023157"/>
    </source>
</evidence>
<name>A0A7S1SX90_9CHLO</name>
<keyword evidence="3" id="KW-1015">Disulfide bond</keyword>
<dbReference type="InterPro" id="IPR051216">
    <property type="entry name" value="Teneurin"/>
</dbReference>
<reference evidence="7" key="1">
    <citation type="submission" date="2021-01" db="EMBL/GenBank/DDBJ databases">
        <authorList>
            <person name="Corre E."/>
            <person name="Pelletier E."/>
            <person name="Niang G."/>
            <person name="Scheremetjew M."/>
            <person name="Finn R."/>
            <person name="Kale V."/>
            <person name="Holt S."/>
            <person name="Cochrane G."/>
            <person name="Meng A."/>
            <person name="Brown T."/>
            <person name="Cohen L."/>
        </authorList>
    </citation>
    <scope>NUCLEOTIDE SEQUENCE</scope>
    <source>
        <strain evidence="7">PLY429</strain>
    </source>
</reference>
<feature type="signal peptide" evidence="5">
    <location>
        <begin position="1"/>
        <end position="30"/>
    </location>
</feature>
<dbReference type="Gene3D" id="2.60.120.260">
    <property type="entry name" value="Galactose-binding domain-like"/>
    <property type="match status" value="1"/>
</dbReference>
<dbReference type="PANTHER" id="PTHR11219">
    <property type="entry name" value="TENEURIN AND N-ACETYLGLUCOSAMINE-1-PHOSPHODIESTER ALPHA-N-ACETYLGLUCOSAMINIDASE"/>
    <property type="match status" value="1"/>
</dbReference>
<evidence type="ECO:0000256" key="5">
    <source>
        <dbReference type="SAM" id="SignalP"/>
    </source>
</evidence>
<dbReference type="InterPro" id="IPR000742">
    <property type="entry name" value="EGF"/>
</dbReference>
<organism evidence="7">
    <name type="scientific">Tetraselmis chuii</name>
    <dbReference type="NCBI Taxonomy" id="63592"/>
    <lineage>
        <taxon>Eukaryota</taxon>
        <taxon>Viridiplantae</taxon>
        <taxon>Chlorophyta</taxon>
        <taxon>core chlorophytes</taxon>
        <taxon>Chlorodendrophyceae</taxon>
        <taxon>Chlorodendrales</taxon>
        <taxon>Chlorodendraceae</taxon>
        <taxon>Tetraselmis</taxon>
    </lineage>
</organism>
<dbReference type="EMBL" id="HBGG01027051">
    <property type="protein sequence ID" value="CAD9211705.1"/>
    <property type="molecule type" value="Transcribed_RNA"/>
</dbReference>
<evidence type="ECO:0000256" key="2">
    <source>
        <dbReference type="ARBA" id="ARBA00022737"/>
    </source>
</evidence>
<evidence type="ECO:0000259" key="6">
    <source>
        <dbReference type="PROSITE" id="PS00022"/>
    </source>
</evidence>
<feature type="transmembrane region" description="Helical" evidence="4">
    <location>
        <begin position="731"/>
        <end position="754"/>
    </location>
</feature>
<feature type="domain" description="EGF-like" evidence="6">
    <location>
        <begin position="570"/>
        <end position="581"/>
    </location>
</feature>
<evidence type="ECO:0000256" key="4">
    <source>
        <dbReference type="SAM" id="Phobius"/>
    </source>
</evidence>
<keyword evidence="1" id="KW-0245">EGF-like domain</keyword>
<keyword evidence="4" id="KW-1133">Transmembrane helix</keyword>
<evidence type="ECO:0000313" key="7">
    <source>
        <dbReference type="EMBL" id="CAD9211705.1"/>
    </source>
</evidence>
<feature type="chain" id="PRO_5031259678" description="EGF-like domain-containing protein" evidence="5">
    <location>
        <begin position="31"/>
        <end position="803"/>
    </location>
</feature>
<keyword evidence="4" id="KW-0812">Transmembrane</keyword>
<keyword evidence="5" id="KW-0732">Signal</keyword>
<accession>A0A7S1SX90</accession>
<protein>
    <recommendedName>
        <fullName evidence="6">EGF-like domain-containing protein</fullName>
    </recommendedName>
</protein>
<dbReference type="PROSITE" id="PS00022">
    <property type="entry name" value="EGF_1"/>
    <property type="match status" value="1"/>
</dbReference>
<dbReference type="AlphaFoldDB" id="A0A7S1SX90"/>
<keyword evidence="2" id="KW-0677">Repeat</keyword>
<evidence type="ECO:0000256" key="1">
    <source>
        <dbReference type="ARBA" id="ARBA00022536"/>
    </source>
</evidence>
<sequence length="803" mass="88105">MGSQLGASQRVVAFLIVAALLSCATRLIVAQSELNCGTHGSEDPSHRGQCICENPHPEPGEMGWTGHSCTIEVYGAVGNGTDETASCASQRCNFLEPDAMRCWSYKAEWVSRFNPWNYLTLQLNRTSGEGDPDLYGMFWGGSSGEGRTVDEENVFFMGQFDFQETSSSRHPLVGMTVNKGEDIGMQFDYQGVYLCVHAYGEIASEFSLRTTTTLCPSSIDEDGQLLTCSTRANAPESEKRYDSCLDGTCMCRGPYKKPFAAVYEGLGFESCAAEIVPVAKEARATKEKVIGHNQWVFFTFNVTATDFEIAVNVFAQKAGSNGEVELYLSHSAPPTDEFGKYEVSGGTRFSLDDADREKAQFSKMDPSVWREGLWYAGVRNTGMRTLYNLEIIRFPCPSGCNGHGQCTEDHVCLCDRTYFKEDCSAKKSPLAFDRPVHTPTPEVFETVYYELPEMEGKGNVEVTVTVQCWTSAKDVLFEMVTPLVYLKGSDKKDDYPTYKNHTMRQDVLVAHQSYNLYIPSSLLAKNWILAIENPSHTAPLGYSILVSRHAFCLNGCIDESHGECQIDGKCRCKGDWTGADCAIPASACKEDTFRAQHRDKDKGTCWQKCVCSGSTCSFLDQCVEFTCERKREGGDLPRIRDASTLRRVIGQDLCVEDECTEDLVAVNAEEGFVCTQPCICPEDGGACWLDQTCNAGSKVCLVGSSASACAASGDAMDYYKPRAGGHSGLPVWGLLLGMLFSFLGGTGLMMWLVIRRDKQRGNSLHTPYDAVGGEELGDSLLTVAEGQGGLEPPNLEEVVPSNS</sequence>
<dbReference type="PANTHER" id="PTHR11219:SF69">
    <property type="entry name" value="TENEURIN-A"/>
    <property type="match status" value="1"/>
</dbReference>